<comment type="caution">
    <text evidence="2">The sequence shown here is derived from an EMBL/GenBank/DDBJ whole genome shotgun (WGS) entry which is preliminary data.</text>
</comment>
<dbReference type="AlphaFoldDB" id="A0AAV7UVV9"/>
<keyword evidence="3" id="KW-1185">Reference proteome</keyword>
<accession>A0AAV7UVV9</accession>
<evidence type="ECO:0000313" key="2">
    <source>
        <dbReference type="EMBL" id="KAJ1192717.1"/>
    </source>
</evidence>
<organism evidence="2 3">
    <name type="scientific">Pleurodeles waltl</name>
    <name type="common">Iberian ribbed newt</name>
    <dbReference type="NCBI Taxonomy" id="8319"/>
    <lineage>
        <taxon>Eukaryota</taxon>
        <taxon>Metazoa</taxon>
        <taxon>Chordata</taxon>
        <taxon>Craniata</taxon>
        <taxon>Vertebrata</taxon>
        <taxon>Euteleostomi</taxon>
        <taxon>Amphibia</taxon>
        <taxon>Batrachia</taxon>
        <taxon>Caudata</taxon>
        <taxon>Salamandroidea</taxon>
        <taxon>Salamandridae</taxon>
        <taxon>Pleurodelinae</taxon>
        <taxon>Pleurodeles</taxon>
    </lineage>
</organism>
<evidence type="ECO:0000313" key="3">
    <source>
        <dbReference type="Proteomes" id="UP001066276"/>
    </source>
</evidence>
<feature type="region of interest" description="Disordered" evidence="1">
    <location>
        <begin position="1"/>
        <end position="109"/>
    </location>
</feature>
<dbReference type="Proteomes" id="UP001066276">
    <property type="component" value="Chromosome 2_2"/>
</dbReference>
<sequence>MENRQEPDLKTGKNTRCKGGCDGPEWVGPHYVLAGAGAAPANPDVATYSTNHGASRHRWQENGPFKSQPSRDEGRESGERRKNGRKPAAETTGTEEDGRGLKETTGGSCVFMEQSAPCLDGK</sequence>
<name>A0AAV7UVV9_PLEWA</name>
<dbReference type="EMBL" id="JANPWB010000004">
    <property type="protein sequence ID" value="KAJ1192717.1"/>
    <property type="molecule type" value="Genomic_DNA"/>
</dbReference>
<protein>
    <submittedName>
        <fullName evidence="2">Uncharacterized protein</fullName>
    </submittedName>
</protein>
<gene>
    <name evidence="2" type="ORF">NDU88_002023</name>
</gene>
<proteinExistence type="predicted"/>
<feature type="compositionally biased region" description="Basic and acidic residues" evidence="1">
    <location>
        <begin position="69"/>
        <end position="81"/>
    </location>
</feature>
<evidence type="ECO:0000256" key="1">
    <source>
        <dbReference type="SAM" id="MobiDB-lite"/>
    </source>
</evidence>
<reference evidence="2" key="1">
    <citation type="journal article" date="2022" name="bioRxiv">
        <title>Sequencing and chromosome-scale assembly of the giantPleurodeles waltlgenome.</title>
        <authorList>
            <person name="Brown T."/>
            <person name="Elewa A."/>
            <person name="Iarovenko S."/>
            <person name="Subramanian E."/>
            <person name="Araus A.J."/>
            <person name="Petzold A."/>
            <person name="Susuki M."/>
            <person name="Suzuki K.-i.T."/>
            <person name="Hayashi T."/>
            <person name="Toyoda A."/>
            <person name="Oliveira C."/>
            <person name="Osipova E."/>
            <person name="Leigh N.D."/>
            <person name="Simon A."/>
            <person name="Yun M.H."/>
        </authorList>
    </citation>
    <scope>NUCLEOTIDE SEQUENCE</scope>
    <source>
        <strain evidence="2">20211129_DDA</strain>
        <tissue evidence="2">Liver</tissue>
    </source>
</reference>
<feature type="compositionally biased region" description="Basic and acidic residues" evidence="1">
    <location>
        <begin position="1"/>
        <end position="11"/>
    </location>
</feature>